<dbReference type="Proteomes" id="UP000317648">
    <property type="component" value="Chromosome"/>
</dbReference>
<dbReference type="PROSITE" id="PS51318">
    <property type="entry name" value="TAT"/>
    <property type="match status" value="1"/>
</dbReference>
<keyword evidence="2" id="KW-1185">Reference proteome</keyword>
<evidence type="ECO:0008006" key="3">
    <source>
        <dbReference type="Google" id="ProtNLM"/>
    </source>
</evidence>
<dbReference type="InterPro" id="IPR011447">
    <property type="entry name" value="DUF1552"/>
</dbReference>
<dbReference type="EMBL" id="CP036433">
    <property type="protein sequence ID" value="QDU92888.1"/>
    <property type="molecule type" value="Genomic_DNA"/>
</dbReference>
<dbReference type="OrthoDB" id="239740at2"/>
<dbReference type="RefSeq" id="WP_145049223.1">
    <property type="nucleotide sequence ID" value="NZ_CP036433.1"/>
</dbReference>
<name>A0A518DM19_9BACT</name>
<dbReference type="AlphaFoldDB" id="A0A518DM19"/>
<evidence type="ECO:0000313" key="1">
    <source>
        <dbReference type="EMBL" id="QDU92888.1"/>
    </source>
</evidence>
<dbReference type="KEGG" id="lcre:Pla8534_06610"/>
<gene>
    <name evidence="1" type="ORF">Pla8534_06610</name>
</gene>
<organism evidence="1 2">
    <name type="scientific">Lignipirellula cremea</name>
    <dbReference type="NCBI Taxonomy" id="2528010"/>
    <lineage>
        <taxon>Bacteria</taxon>
        <taxon>Pseudomonadati</taxon>
        <taxon>Planctomycetota</taxon>
        <taxon>Planctomycetia</taxon>
        <taxon>Pirellulales</taxon>
        <taxon>Pirellulaceae</taxon>
        <taxon>Lignipirellula</taxon>
    </lineage>
</organism>
<accession>A0A518DM19</accession>
<dbReference type="Pfam" id="PF07586">
    <property type="entry name" value="HXXSHH"/>
    <property type="match status" value="1"/>
</dbReference>
<sequence>MSKKTWQIDRRTCLQGAGVSLALPFLDAMSRTARAKETAEPLPKRMCCILFPFGVALPKDDAPDREWGWFPTGEGENYQLTSVLQPLAQHRSRMTIFGGLSHPNCRSMNGHDTGDTWLTGNAFHGATCQNTVSMDQLAAQHLGDHTRFRSVVLSSDGGIGPRTRSTTLSYSAKGQPIPALSEPKQIFQRLFAADGSTAARSLELDNSSSVLDLVLESSRSLHGKIGRQDQVKLDEYLSSVRDVEQRVDRARDWLHTPRPHVDPSVVNLDADPQGPEEYIKAIYDLMYLALQTDSTRLLTYMIGSYGPTIARTFPTAVGLADWHGLAHGAGKEGGPEKIGRFDQFLAKNLAYFLDRLRDTPEQDGNLLDRTLVLYGSSNSRTHQNVNYPLLLAGGNKLGLKHGRYLQYGDDTPMSNLLVTMLQQMGVPVNQFADSTGPLKELLA</sequence>
<dbReference type="InterPro" id="IPR006311">
    <property type="entry name" value="TAT_signal"/>
</dbReference>
<proteinExistence type="predicted"/>
<protein>
    <recommendedName>
        <fullName evidence="3">DUF1552 domain-containing protein</fullName>
    </recommendedName>
</protein>
<evidence type="ECO:0000313" key="2">
    <source>
        <dbReference type="Proteomes" id="UP000317648"/>
    </source>
</evidence>
<reference evidence="1 2" key="1">
    <citation type="submission" date="2019-02" db="EMBL/GenBank/DDBJ databases">
        <title>Deep-cultivation of Planctomycetes and their phenomic and genomic characterization uncovers novel biology.</title>
        <authorList>
            <person name="Wiegand S."/>
            <person name="Jogler M."/>
            <person name="Boedeker C."/>
            <person name="Pinto D."/>
            <person name="Vollmers J."/>
            <person name="Rivas-Marin E."/>
            <person name="Kohn T."/>
            <person name="Peeters S.H."/>
            <person name="Heuer A."/>
            <person name="Rast P."/>
            <person name="Oberbeckmann S."/>
            <person name="Bunk B."/>
            <person name="Jeske O."/>
            <person name="Meyerdierks A."/>
            <person name="Storesund J.E."/>
            <person name="Kallscheuer N."/>
            <person name="Luecker S."/>
            <person name="Lage O.M."/>
            <person name="Pohl T."/>
            <person name="Merkel B.J."/>
            <person name="Hornburger P."/>
            <person name="Mueller R.-W."/>
            <person name="Bruemmer F."/>
            <person name="Labrenz M."/>
            <person name="Spormann A.M."/>
            <person name="Op den Camp H."/>
            <person name="Overmann J."/>
            <person name="Amann R."/>
            <person name="Jetten M.S.M."/>
            <person name="Mascher T."/>
            <person name="Medema M.H."/>
            <person name="Devos D.P."/>
            <person name="Kaster A.-K."/>
            <person name="Ovreas L."/>
            <person name="Rohde M."/>
            <person name="Galperin M.Y."/>
            <person name="Jogler C."/>
        </authorList>
    </citation>
    <scope>NUCLEOTIDE SEQUENCE [LARGE SCALE GENOMIC DNA]</scope>
    <source>
        <strain evidence="1 2">Pla85_3_4</strain>
    </source>
</reference>